<accession>A0AAN7HUR4</accession>
<protein>
    <submittedName>
        <fullName evidence="2">Uncharacterized protein</fullName>
    </submittedName>
</protein>
<comment type="caution">
    <text evidence="2">The sequence shown here is derived from an EMBL/GenBank/DDBJ whole genome shotgun (WGS) entry which is preliminary data.</text>
</comment>
<dbReference type="EMBL" id="MU857603">
    <property type="protein sequence ID" value="KAK4251823.1"/>
    <property type="molecule type" value="Genomic_DNA"/>
</dbReference>
<reference evidence="2" key="1">
    <citation type="journal article" date="2023" name="Mol. Phylogenet. Evol.">
        <title>Genome-scale phylogeny and comparative genomics of the fungal order Sordariales.</title>
        <authorList>
            <person name="Hensen N."/>
            <person name="Bonometti L."/>
            <person name="Westerberg I."/>
            <person name="Brannstrom I.O."/>
            <person name="Guillou S."/>
            <person name="Cros-Aarteil S."/>
            <person name="Calhoun S."/>
            <person name="Haridas S."/>
            <person name="Kuo A."/>
            <person name="Mondo S."/>
            <person name="Pangilinan J."/>
            <person name="Riley R."/>
            <person name="LaButti K."/>
            <person name="Andreopoulos B."/>
            <person name="Lipzen A."/>
            <person name="Chen C."/>
            <person name="Yan M."/>
            <person name="Daum C."/>
            <person name="Ng V."/>
            <person name="Clum A."/>
            <person name="Steindorff A."/>
            <person name="Ohm R.A."/>
            <person name="Martin F."/>
            <person name="Silar P."/>
            <person name="Natvig D.O."/>
            <person name="Lalanne C."/>
            <person name="Gautier V."/>
            <person name="Ament-Velasquez S.L."/>
            <person name="Kruys A."/>
            <person name="Hutchinson M.I."/>
            <person name="Powell A.J."/>
            <person name="Barry K."/>
            <person name="Miller A.N."/>
            <person name="Grigoriev I.V."/>
            <person name="Debuchy R."/>
            <person name="Gladieux P."/>
            <person name="Hiltunen Thoren M."/>
            <person name="Johannesson H."/>
        </authorList>
    </citation>
    <scope>NUCLEOTIDE SEQUENCE</scope>
    <source>
        <strain evidence="2">CBS 359.72</strain>
    </source>
</reference>
<dbReference type="InterPro" id="IPR052973">
    <property type="entry name" value="Fungal_sec-metab_reg_TF"/>
</dbReference>
<keyword evidence="3" id="KW-1185">Reference proteome</keyword>
<sequence length="414" mass="46559">MSDNADRSVFNGGTGSVPHKDFDGRESASTSTPSEDYSDLFDYDAYYDRVGTDVTTAPSAGKLANGSSILTQATTPVASHSEDTPMQDALVQEPQLSNVWPKVSDPPPSRDTNISLEASLSPQAPGEMHLEKQTQFPSASGQKVVTRVIKDLDETNKVRELGACYHCKMNRKACNSGSVCEECSKRYEKPSSAERACIRTPLKDLVPPKIGRWNWVDPSRIMPTRDRFMSDEADRLFVSCSESGNGPYLELRVGRFALADKRDHGVHGVHRFGIKPDSLPLDDAMYHWMEQHILVQNRSGFEAELDKLLLGLVSQPRANMQQWPHQLPEQLLLNLFKMRCLCKIWSSKQLFFWRADGQLLPPDMRFASIQDSLRLLAGRTISELERKVIEDLGKFLERKETKEMRPATALLKCK</sequence>
<proteinExistence type="predicted"/>
<evidence type="ECO:0000313" key="3">
    <source>
        <dbReference type="Proteomes" id="UP001303647"/>
    </source>
</evidence>
<reference evidence="2" key="2">
    <citation type="submission" date="2023-05" db="EMBL/GenBank/DDBJ databases">
        <authorList>
            <consortium name="Lawrence Berkeley National Laboratory"/>
            <person name="Steindorff A."/>
            <person name="Hensen N."/>
            <person name="Bonometti L."/>
            <person name="Westerberg I."/>
            <person name="Brannstrom I.O."/>
            <person name="Guillou S."/>
            <person name="Cros-Aarteil S."/>
            <person name="Calhoun S."/>
            <person name="Haridas S."/>
            <person name="Kuo A."/>
            <person name="Mondo S."/>
            <person name="Pangilinan J."/>
            <person name="Riley R."/>
            <person name="Labutti K."/>
            <person name="Andreopoulos B."/>
            <person name="Lipzen A."/>
            <person name="Chen C."/>
            <person name="Yanf M."/>
            <person name="Daum C."/>
            <person name="Ng V."/>
            <person name="Clum A."/>
            <person name="Ohm R."/>
            <person name="Martin F."/>
            <person name="Silar P."/>
            <person name="Natvig D."/>
            <person name="Lalanne C."/>
            <person name="Gautier V."/>
            <person name="Ament-Velasquez S.L."/>
            <person name="Kruys A."/>
            <person name="Hutchinson M.I."/>
            <person name="Powell A.J."/>
            <person name="Barry K."/>
            <person name="Miller A.N."/>
            <person name="Grigoriev I.V."/>
            <person name="Debuchy R."/>
            <person name="Gladieux P."/>
            <person name="Thoren M.H."/>
            <person name="Johannesson H."/>
        </authorList>
    </citation>
    <scope>NUCLEOTIDE SEQUENCE</scope>
    <source>
        <strain evidence="2">CBS 359.72</strain>
    </source>
</reference>
<dbReference type="Proteomes" id="UP001303647">
    <property type="component" value="Unassembled WGS sequence"/>
</dbReference>
<dbReference type="PANTHER" id="PTHR35392">
    <property type="entry name" value="ZN(II)2CYS6 TRANSCRIPTION FACTOR (EUROFUNG)-RELATED-RELATED"/>
    <property type="match status" value="1"/>
</dbReference>
<organism evidence="2 3">
    <name type="scientific">Corynascus novoguineensis</name>
    <dbReference type="NCBI Taxonomy" id="1126955"/>
    <lineage>
        <taxon>Eukaryota</taxon>
        <taxon>Fungi</taxon>
        <taxon>Dikarya</taxon>
        <taxon>Ascomycota</taxon>
        <taxon>Pezizomycotina</taxon>
        <taxon>Sordariomycetes</taxon>
        <taxon>Sordariomycetidae</taxon>
        <taxon>Sordariales</taxon>
        <taxon>Chaetomiaceae</taxon>
        <taxon>Corynascus</taxon>
    </lineage>
</organism>
<dbReference type="AlphaFoldDB" id="A0AAN7HUR4"/>
<name>A0AAN7HUR4_9PEZI</name>
<evidence type="ECO:0000256" key="1">
    <source>
        <dbReference type="SAM" id="MobiDB-lite"/>
    </source>
</evidence>
<gene>
    <name evidence="2" type="ORF">C7999DRAFT_10424</name>
</gene>
<evidence type="ECO:0000313" key="2">
    <source>
        <dbReference type="EMBL" id="KAK4251823.1"/>
    </source>
</evidence>
<feature type="region of interest" description="Disordered" evidence="1">
    <location>
        <begin position="1"/>
        <end position="38"/>
    </location>
</feature>